<dbReference type="InterPro" id="IPR001841">
    <property type="entry name" value="Znf_RING"/>
</dbReference>
<keyword evidence="3" id="KW-0808">Transferase</keyword>
<gene>
    <name evidence="10" type="ORF">ZIOFF_000569</name>
</gene>
<evidence type="ECO:0000256" key="8">
    <source>
        <dbReference type="SAM" id="SignalP"/>
    </source>
</evidence>
<dbReference type="PANTHER" id="PTHR22937">
    <property type="entry name" value="E3 UBIQUITIN-PROTEIN LIGASE RNF165"/>
    <property type="match status" value="1"/>
</dbReference>
<keyword evidence="7" id="KW-0862">Zinc</keyword>
<keyword evidence="8" id="KW-0732">Signal</keyword>
<reference evidence="10 11" key="1">
    <citation type="submission" date="2020-08" db="EMBL/GenBank/DDBJ databases">
        <title>Plant Genome Project.</title>
        <authorList>
            <person name="Zhang R.-G."/>
        </authorList>
    </citation>
    <scope>NUCLEOTIDE SEQUENCE [LARGE SCALE GENOMIC DNA]</scope>
    <source>
        <tissue evidence="10">Rhizome</tissue>
    </source>
</reference>
<protein>
    <recommendedName>
        <fullName evidence="2">RING-type E3 ubiquitin transferase</fullName>
        <ecNumber evidence="2">2.3.2.27</ecNumber>
    </recommendedName>
</protein>
<evidence type="ECO:0000313" key="10">
    <source>
        <dbReference type="EMBL" id="KAG6535547.1"/>
    </source>
</evidence>
<accession>A0A8J5M7L0</accession>
<evidence type="ECO:0000256" key="2">
    <source>
        <dbReference type="ARBA" id="ARBA00012483"/>
    </source>
</evidence>
<comment type="catalytic activity">
    <reaction evidence="1">
        <text>S-ubiquitinyl-[E2 ubiquitin-conjugating enzyme]-L-cysteine + [acceptor protein]-L-lysine = [E2 ubiquitin-conjugating enzyme]-L-cysteine + N(6)-ubiquitinyl-[acceptor protein]-L-lysine.</text>
        <dbReference type="EC" id="2.3.2.27"/>
    </reaction>
</comment>
<evidence type="ECO:0000256" key="4">
    <source>
        <dbReference type="ARBA" id="ARBA00022723"/>
    </source>
</evidence>
<evidence type="ECO:0000256" key="5">
    <source>
        <dbReference type="ARBA" id="ARBA00022771"/>
    </source>
</evidence>
<dbReference type="EMBL" id="JACMSC010000001">
    <property type="protein sequence ID" value="KAG6535547.1"/>
    <property type="molecule type" value="Genomic_DNA"/>
</dbReference>
<evidence type="ECO:0000259" key="9">
    <source>
        <dbReference type="Pfam" id="PF13639"/>
    </source>
</evidence>
<dbReference type="InterPro" id="IPR013083">
    <property type="entry name" value="Znf_RING/FYVE/PHD"/>
</dbReference>
<dbReference type="PANTHER" id="PTHR22937:SF65">
    <property type="entry name" value="E3 UBIQUITIN-PROTEIN LIGASE ARK2C"/>
    <property type="match status" value="1"/>
</dbReference>
<dbReference type="AlphaFoldDB" id="A0A8J5M7L0"/>
<feature type="chain" id="PRO_5035168601" description="RING-type E3 ubiquitin transferase" evidence="8">
    <location>
        <begin position="20"/>
        <end position="337"/>
    </location>
</feature>
<dbReference type="Pfam" id="PF13639">
    <property type="entry name" value="zf-RING_2"/>
    <property type="match status" value="1"/>
</dbReference>
<name>A0A8J5M7L0_ZINOF</name>
<keyword evidence="5" id="KW-0863">Zinc-finger</keyword>
<evidence type="ECO:0000256" key="1">
    <source>
        <dbReference type="ARBA" id="ARBA00000900"/>
    </source>
</evidence>
<proteinExistence type="predicted"/>
<feature type="signal peptide" evidence="8">
    <location>
        <begin position="1"/>
        <end position="19"/>
    </location>
</feature>
<evidence type="ECO:0000313" key="11">
    <source>
        <dbReference type="Proteomes" id="UP000734854"/>
    </source>
</evidence>
<dbReference type="GO" id="GO:0008270">
    <property type="term" value="F:zinc ion binding"/>
    <property type="evidence" value="ECO:0007669"/>
    <property type="project" value="UniProtKB-KW"/>
</dbReference>
<keyword evidence="6" id="KW-0833">Ubl conjugation pathway</keyword>
<keyword evidence="4" id="KW-0479">Metal-binding</keyword>
<comment type="caution">
    <text evidence="10">The sequence shown here is derived from an EMBL/GenBank/DDBJ whole genome shotgun (WGS) entry which is preliminary data.</text>
</comment>
<sequence>MSVLCIHVLSLSELLSICGLNSEAYNNSPSATIHPSLPNFNLEVPCYAAAHTGIAQQPFIHSWSCCGSFQCQPYYAGRSSHAVSTELSEPTQPADPHCLPWEPISMISYHRRNIPFSYAEDPRNIRMANISTEINQLHRHHVRNITREIDGHNNFCLVPNHKIMQNVNYGAVVGSEANLGGMSLRVPPKGQDMYLGLPDRASPCQGATPDMVFLGQMILAPTDWISIGPLNCVDRSESIQPAAIMDQSTFYDPRSLFDEHHEMRLDIDNKNYGKHTTEVLKDWISTRKDTVSYESYKHGERLGRLKCGHGFHACCIKQWLLIKDICPVCKALALEDS</sequence>
<evidence type="ECO:0000256" key="6">
    <source>
        <dbReference type="ARBA" id="ARBA00022786"/>
    </source>
</evidence>
<dbReference type="SUPFAM" id="SSF57850">
    <property type="entry name" value="RING/U-box"/>
    <property type="match status" value="1"/>
</dbReference>
<evidence type="ECO:0000256" key="3">
    <source>
        <dbReference type="ARBA" id="ARBA00022679"/>
    </source>
</evidence>
<dbReference type="GO" id="GO:0061630">
    <property type="term" value="F:ubiquitin protein ligase activity"/>
    <property type="evidence" value="ECO:0007669"/>
    <property type="project" value="UniProtKB-EC"/>
</dbReference>
<evidence type="ECO:0000256" key="7">
    <source>
        <dbReference type="ARBA" id="ARBA00022833"/>
    </source>
</evidence>
<organism evidence="10 11">
    <name type="scientific">Zingiber officinale</name>
    <name type="common">Ginger</name>
    <name type="synonym">Amomum zingiber</name>
    <dbReference type="NCBI Taxonomy" id="94328"/>
    <lineage>
        <taxon>Eukaryota</taxon>
        <taxon>Viridiplantae</taxon>
        <taxon>Streptophyta</taxon>
        <taxon>Embryophyta</taxon>
        <taxon>Tracheophyta</taxon>
        <taxon>Spermatophyta</taxon>
        <taxon>Magnoliopsida</taxon>
        <taxon>Liliopsida</taxon>
        <taxon>Zingiberales</taxon>
        <taxon>Zingiberaceae</taxon>
        <taxon>Zingiber</taxon>
    </lineage>
</organism>
<dbReference type="Gene3D" id="3.30.40.10">
    <property type="entry name" value="Zinc/RING finger domain, C3HC4 (zinc finger)"/>
    <property type="match status" value="1"/>
</dbReference>
<dbReference type="EC" id="2.3.2.27" evidence="2"/>
<dbReference type="InterPro" id="IPR045191">
    <property type="entry name" value="MBR1/2-like"/>
</dbReference>
<dbReference type="Proteomes" id="UP000734854">
    <property type="component" value="Unassembled WGS sequence"/>
</dbReference>
<feature type="domain" description="RING-type" evidence="9">
    <location>
        <begin position="293"/>
        <end position="330"/>
    </location>
</feature>
<keyword evidence="11" id="KW-1185">Reference proteome</keyword>